<dbReference type="AlphaFoldDB" id="A0A2P5CYL9"/>
<evidence type="ECO:0000313" key="2">
    <source>
        <dbReference type="Proteomes" id="UP000237105"/>
    </source>
</evidence>
<comment type="caution">
    <text evidence="1">The sequence shown here is derived from an EMBL/GenBank/DDBJ whole genome shotgun (WGS) entry which is preliminary data.</text>
</comment>
<evidence type="ECO:0000313" key="1">
    <source>
        <dbReference type="EMBL" id="PON66131.1"/>
    </source>
</evidence>
<dbReference type="EMBL" id="JXTB01000082">
    <property type="protein sequence ID" value="PON66131.1"/>
    <property type="molecule type" value="Genomic_DNA"/>
</dbReference>
<sequence>MLNFGAVTWLSKKQQTVNFSTTETEFVTTASSSCQAILRRLL</sequence>
<accession>A0A2P5CYL9</accession>
<gene>
    <name evidence="1" type="ORF">PanWU01x14_111820</name>
</gene>
<protein>
    <submittedName>
        <fullName evidence="1">Uncharacterized protein</fullName>
    </submittedName>
</protein>
<proteinExistence type="predicted"/>
<keyword evidence="2" id="KW-1185">Reference proteome</keyword>
<dbReference type="Proteomes" id="UP000237105">
    <property type="component" value="Unassembled WGS sequence"/>
</dbReference>
<organism evidence="1 2">
    <name type="scientific">Parasponia andersonii</name>
    <name type="common">Sponia andersonii</name>
    <dbReference type="NCBI Taxonomy" id="3476"/>
    <lineage>
        <taxon>Eukaryota</taxon>
        <taxon>Viridiplantae</taxon>
        <taxon>Streptophyta</taxon>
        <taxon>Embryophyta</taxon>
        <taxon>Tracheophyta</taxon>
        <taxon>Spermatophyta</taxon>
        <taxon>Magnoliopsida</taxon>
        <taxon>eudicotyledons</taxon>
        <taxon>Gunneridae</taxon>
        <taxon>Pentapetalae</taxon>
        <taxon>rosids</taxon>
        <taxon>fabids</taxon>
        <taxon>Rosales</taxon>
        <taxon>Cannabaceae</taxon>
        <taxon>Parasponia</taxon>
    </lineage>
</organism>
<name>A0A2P5CYL9_PARAD</name>
<reference evidence="2" key="1">
    <citation type="submission" date="2016-06" db="EMBL/GenBank/DDBJ databases">
        <title>Parallel loss of symbiosis genes in relatives of nitrogen-fixing non-legume Parasponia.</title>
        <authorList>
            <person name="Van Velzen R."/>
            <person name="Holmer R."/>
            <person name="Bu F."/>
            <person name="Rutten L."/>
            <person name="Van Zeijl A."/>
            <person name="Liu W."/>
            <person name="Santuari L."/>
            <person name="Cao Q."/>
            <person name="Sharma T."/>
            <person name="Shen D."/>
            <person name="Roswanjaya Y."/>
            <person name="Wardhani T."/>
            <person name="Kalhor M.S."/>
            <person name="Jansen J."/>
            <person name="Van den Hoogen J."/>
            <person name="Gungor B."/>
            <person name="Hartog M."/>
            <person name="Hontelez J."/>
            <person name="Verver J."/>
            <person name="Yang W.-C."/>
            <person name="Schijlen E."/>
            <person name="Repin R."/>
            <person name="Schilthuizen M."/>
            <person name="Schranz E."/>
            <person name="Heidstra R."/>
            <person name="Miyata K."/>
            <person name="Fedorova E."/>
            <person name="Kohlen W."/>
            <person name="Bisseling T."/>
            <person name="Smit S."/>
            <person name="Geurts R."/>
        </authorList>
    </citation>
    <scope>NUCLEOTIDE SEQUENCE [LARGE SCALE GENOMIC DNA]</scope>
    <source>
        <strain evidence="2">cv. WU1-14</strain>
    </source>
</reference>